<keyword evidence="2" id="KW-1185">Reference proteome</keyword>
<sequence>MMIALRFLSQMTSELSCFETHNLSKCNDHIVCAQLHLNDEKEQLSTAPTIDSESATSISDNTGSVLDIDEAVKIDEGLTLDEFKAGIEADCSSESLDTLEGIEQCYNRCAPYLCCFSSDAVGPDFDCSHAYPDECEAYQVCEQLVSRYNSWKPPSTSFDPYAVKKLVNDACIPPDNTPVNNVWVSQCHKVCEARMCCLAHSSLDSSCIDVLGEDVCNDYYACHNLIGGELRDSVSINDLCNNDVTSNKALFLECREKCTQRACCFENIPTNSCYEMEKEWCNEYESCNLVGFFLGSFNTTVEVTASKTVATVATVVTAAIDEIEEFKSVCNAHTLQQNWDTCKELCFQYECCFRSEFSCYEIHELICDDHYICEELYAKDGSAKSNTAPTFDSVSTSTTLATAAIKKNVDQIESQCSNAYILTFGSEDCKLLCEEVKCCFNFAKCTYANKADCSSVNACYNVYNSD</sequence>
<evidence type="ECO:0000313" key="1">
    <source>
        <dbReference type="EMBL" id="KAL3815575.1"/>
    </source>
</evidence>
<accession>A0ABD3RRJ1</accession>
<gene>
    <name evidence="1" type="ORF">ACHAXA_000307</name>
</gene>
<proteinExistence type="predicted"/>
<reference evidence="1 2" key="1">
    <citation type="submission" date="2024-10" db="EMBL/GenBank/DDBJ databases">
        <title>Updated reference genomes for cyclostephanoid diatoms.</title>
        <authorList>
            <person name="Roberts W.R."/>
            <person name="Alverson A.J."/>
        </authorList>
    </citation>
    <scope>NUCLEOTIDE SEQUENCE [LARGE SCALE GENOMIC DNA]</scope>
    <source>
        <strain evidence="1 2">AJA228-03</strain>
    </source>
</reference>
<name>A0ABD3RRJ1_9STRA</name>
<protein>
    <submittedName>
        <fullName evidence="1">Uncharacterized protein</fullName>
    </submittedName>
</protein>
<organism evidence="1 2">
    <name type="scientific">Cyclostephanos tholiformis</name>
    <dbReference type="NCBI Taxonomy" id="382380"/>
    <lineage>
        <taxon>Eukaryota</taxon>
        <taxon>Sar</taxon>
        <taxon>Stramenopiles</taxon>
        <taxon>Ochrophyta</taxon>
        <taxon>Bacillariophyta</taxon>
        <taxon>Coscinodiscophyceae</taxon>
        <taxon>Thalassiosirophycidae</taxon>
        <taxon>Stephanodiscales</taxon>
        <taxon>Stephanodiscaceae</taxon>
        <taxon>Cyclostephanos</taxon>
    </lineage>
</organism>
<dbReference type="EMBL" id="JALLPB020000192">
    <property type="protein sequence ID" value="KAL3815575.1"/>
    <property type="molecule type" value="Genomic_DNA"/>
</dbReference>
<dbReference type="Proteomes" id="UP001530377">
    <property type="component" value="Unassembled WGS sequence"/>
</dbReference>
<dbReference type="AlphaFoldDB" id="A0ABD3RRJ1"/>
<comment type="caution">
    <text evidence="1">The sequence shown here is derived from an EMBL/GenBank/DDBJ whole genome shotgun (WGS) entry which is preliminary data.</text>
</comment>
<evidence type="ECO:0000313" key="2">
    <source>
        <dbReference type="Proteomes" id="UP001530377"/>
    </source>
</evidence>